<reference evidence="2" key="1">
    <citation type="submission" date="2016-10" db="EMBL/GenBank/DDBJ databases">
        <authorList>
            <person name="Varghese N."/>
            <person name="Submissions S."/>
        </authorList>
    </citation>
    <scope>NUCLEOTIDE SEQUENCE [LARGE SCALE GENOMIC DNA]</scope>
    <source>
        <strain evidence="2">Nm76</strain>
    </source>
</reference>
<dbReference type="EMBL" id="FODO01000012">
    <property type="protein sequence ID" value="SEO56777.1"/>
    <property type="molecule type" value="Genomic_DNA"/>
</dbReference>
<protein>
    <recommendedName>
        <fullName evidence="3">GIY-YIG domain-containing protein</fullName>
    </recommendedName>
</protein>
<keyword evidence="2" id="KW-1185">Reference proteome</keyword>
<dbReference type="Proteomes" id="UP000198814">
    <property type="component" value="Unassembled WGS sequence"/>
</dbReference>
<dbReference type="STRING" id="42354.SAMN05216333_11276"/>
<evidence type="ECO:0000313" key="2">
    <source>
        <dbReference type="Proteomes" id="UP000198814"/>
    </source>
</evidence>
<organism evidence="1 2">
    <name type="scientific">Nitrosomonas oligotropha</name>
    <dbReference type="NCBI Taxonomy" id="42354"/>
    <lineage>
        <taxon>Bacteria</taxon>
        <taxon>Pseudomonadati</taxon>
        <taxon>Pseudomonadota</taxon>
        <taxon>Betaproteobacteria</taxon>
        <taxon>Nitrosomonadales</taxon>
        <taxon>Nitrosomonadaceae</taxon>
        <taxon>Nitrosomonas</taxon>
    </lineage>
</organism>
<sequence>MIETSYYVYALKDPRSSPAKPFYIGKGTGVRAYDHLVKPDNSRKGKLIQEIMNQGAQVLVTILVDSVSEAQSIKLEAELISAFGTIDTGGFLTNVIIPSGLSGKVRTSIVVPHGAQEKAQIGLSLLKDAILEFAKANQSGISNSDAASLLGLKSDYGGGSKDYLSYSIIGLLMREGKLAREGNSRKHVAKVQ</sequence>
<accession>A0A1H8QRY7</accession>
<evidence type="ECO:0008006" key="3">
    <source>
        <dbReference type="Google" id="ProtNLM"/>
    </source>
</evidence>
<evidence type="ECO:0000313" key="1">
    <source>
        <dbReference type="EMBL" id="SEO56777.1"/>
    </source>
</evidence>
<dbReference type="RefSeq" id="WP_090319074.1">
    <property type="nucleotide sequence ID" value="NZ_FNOE01000012.1"/>
</dbReference>
<dbReference type="CDD" id="cd10440">
    <property type="entry name" value="GIY-YIG_COG3680"/>
    <property type="match status" value="1"/>
</dbReference>
<name>A0A1H8QRY7_9PROT</name>
<dbReference type="AlphaFoldDB" id="A0A1H8QRY7"/>
<dbReference type="Pfam" id="PF22945">
    <property type="entry name" value="LEM-3_GIY-YIG"/>
    <property type="match status" value="1"/>
</dbReference>
<dbReference type="OrthoDB" id="67448at2"/>
<proteinExistence type="predicted"/>
<gene>
    <name evidence="1" type="ORF">SAMN05216333_11276</name>
</gene>